<keyword evidence="5" id="KW-0560">Oxidoreductase</keyword>
<dbReference type="OrthoDB" id="184880at2759"/>
<organism evidence="7 8">
    <name type="scientific">Hyaloscypha variabilis (strain UAMH 11265 / GT02V1 / F)</name>
    <name type="common">Meliniomyces variabilis</name>
    <dbReference type="NCBI Taxonomy" id="1149755"/>
    <lineage>
        <taxon>Eukaryota</taxon>
        <taxon>Fungi</taxon>
        <taxon>Dikarya</taxon>
        <taxon>Ascomycota</taxon>
        <taxon>Pezizomycotina</taxon>
        <taxon>Leotiomycetes</taxon>
        <taxon>Helotiales</taxon>
        <taxon>Hyaloscyphaceae</taxon>
        <taxon>Hyaloscypha</taxon>
        <taxon>Hyaloscypha variabilis</taxon>
    </lineage>
</organism>
<keyword evidence="3 5" id="KW-0479">Metal-binding</keyword>
<dbReference type="STRING" id="1149755.A0A2J6S500"/>
<keyword evidence="6" id="KW-1133">Transmembrane helix</keyword>
<dbReference type="CDD" id="cd11060">
    <property type="entry name" value="CYP57A1-like"/>
    <property type="match status" value="1"/>
</dbReference>
<dbReference type="Gene3D" id="1.10.630.10">
    <property type="entry name" value="Cytochrome P450"/>
    <property type="match status" value="1"/>
</dbReference>
<reference evidence="7 8" key="1">
    <citation type="submission" date="2016-04" db="EMBL/GenBank/DDBJ databases">
        <title>A degradative enzymes factory behind the ericoid mycorrhizal symbiosis.</title>
        <authorList>
            <consortium name="DOE Joint Genome Institute"/>
            <person name="Martino E."/>
            <person name="Morin E."/>
            <person name="Grelet G."/>
            <person name="Kuo A."/>
            <person name="Kohler A."/>
            <person name="Daghino S."/>
            <person name="Barry K."/>
            <person name="Choi C."/>
            <person name="Cichocki N."/>
            <person name="Clum A."/>
            <person name="Copeland A."/>
            <person name="Hainaut M."/>
            <person name="Haridas S."/>
            <person name="Labutti K."/>
            <person name="Lindquist E."/>
            <person name="Lipzen A."/>
            <person name="Khouja H.-R."/>
            <person name="Murat C."/>
            <person name="Ohm R."/>
            <person name="Olson A."/>
            <person name="Spatafora J."/>
            <person name="Veneault-Fourrey C."/>
            <person name="Henrissat B."/>
            <person name="Grigoriev I."/>
            <person name="Martin F."/>
            <person name="Perotto S."/>
        </authorList>
    </citation>
    <scope>NUCLEOTIDE SEQUENCE [LARGE SCALE GENOMIC DNA]</scope>
    <source>
        <strain evidence="7 8">F</strain>
    </source>
</reference>
<dbReference type="GO" id="GO:0020037">
    <property type="term" value="F:heme binding"/>
    <property type="evidence" value="ECO:0007669"/>
    <property type="project" value="InterPro"/>
</dbReference>
<dbReference type="EMBL" id="KZ613940">
    <property type="protein sequence ID" value="PMD45842.1"/>
    <property type="molecule type" value="Genomic_DNA"/>
</dbReference>
<dbReference type="PROSITE" id="PS00086">
    <property type="entry name" value="CYTOCHROME_P450"/>
    <property type="match status" value="1"/>
</dbReference>
<keyword evidence="5" id="KW-0349">Heme</keyword>
<comment type="similarity">
    <text evidence="2 5">Belongs to the cytochrome P450 family.</text>
</comment>
<gene>
    <name evidence="7" type="ORF">L207DRAFT_419276</name>
</gene>
<dbReference type="AlphaFoldDB" id="A0A2J6S500"/>
<dbReference type="InterPro" id="IPR036396">
    <property type="entry name" value="Cyt_P450_sf"/>
</dbReference>
<keyword evidence="6" id="KW-0812">Transmembrane</keyword>
<keyword evidence="6" id="KW-0472">Membrane</keyword>
<dbReference type="PANTHER" id="PTHR24305">
    <property type="entry name" value="CYTOCHROME P450"/>
    <property type="match status" value="1"/>
</dbReference>
<dbReference type="SUPFAM" id="SSF48264">
    <property type="entry name" value="Cytochrome P450"/>
    <property type="match status" value="1"/>
</dbReference>
<evidence type="ECO:0000256" key="3">
    <source>
        <dbReference type="ARBA" id="ARBA00022723"/>
    </source>
</evidence>
<dbReference type="InterPro" id="IPR017972">
    <property type="entry name" value="Cyt_P450_CS"/>
</dbReference>
<evidence type="ECO:0000256" key="2">
    <source>
        <dbReference type="ARBA" id="ARBA00010617"/>
    </source>
</evidence>
<name>A0A2J6S500_HYAVF</name>
<dbReference type="GO" id="GO:0016705">
    <property type="term" value="F:oxidoreductase activity, acting on paired donors, with incorporation or reduction of molecular oxygen"/>
    <property type="evidence" value="ECO:0007669"/>
    <property type="project" value="InterPro"/>
</dbReference>
<dbReference type="PANTHER" id="PTHR24305:SF232">
    <property type="entry name" value="P450, PUTATIVE (EUROFUNG)-RELATED"/>
    <property type="match status" value="1"/>
</dbReference>
<keyword evidence="8" id="KW-1185">Reference proteome</keyword>
<sequence>MEPLSAVLGHPYYAILVLVFASLVIAVVRSRAAGLEHIPGPFLAKYTDALRAYMAFKYSGREVNLFMKLHQQYGDVVRIGPRSVSVLDPRAVSVIYNVKARLSKTSNVLPFKVQGVPDSLLVIQDEERHAKYRRPVQHAYSLTSLKGYEPYVDDIIRTLVDVIEQHVESGQAINISSWLYFWSYDVIGKVTFGVPTGYLKAGKDFNNLIKRQQQFFEYVNVVSQMPLLDHFLAKNPIWKIFPHRTFDFIRFAQKHVKQRIAKYDTSDSSRPDLLSYFIAARETYPAVVTDDQVLAYSVTNVVAGSLSTSHVLDEIVRFLVTNPAAQQRIFEEIKATGADEFPISLDHAKLAPYLEGVIQEGYRIHSVANVLLEREVPAQGMELPSGHSLPAGTYVGINAAAMNRIEDVFGTKPDEFDPLRWLQRENETSDEFRERRLVMDRANLTFGQGSRSCVGKNIVQLEIFKVISSIATRFIVSLHSGLGGLYSDR</sequence>
<evidence type="ECO:0000313" key="8">
    <source>
        <dbReference type="Proteomes" id="UP000235786"/>
    </source>
</evidence>
<comment type="cofactor">
    <cofactor evidence="1">
        <name>heme</name>
        <dbReference type="ChEBI" id="CHEBI:30413"/>
    </cofactor>
</comment>
<keyword evidence="5 7" id="KW-0503">Monooxygenase</keyword>
<dbReference type="GO" id="GO:0005506">
    <property type="term" value="F:iron ion binding"/>
    <property type="evidence" value="ECO:0007669"/>
    <property type="project" value="InterPro"/>
</dbReference>
<dbReference type="InterPro" id="IPR001128">
    <property type="entry name" value="Cyt_P450"/>
</dbReference>
<evidence type="ECO:0000313" key="7">
    <source>
        <dbReference type="EMBL" id="PMD45842.1"/>
    </source>
</evidence>
<keyword evidence="4 5" id="KW-0408">Iron</keyword>
<evidence type="ECO:0000256" key="5">
    <source>
        <dbReference type="RuleBase" id="RU000461"/>
    </source>
</evidence>
<dbReference type="Proteomes" id="UP000235786">
    <property type="component" value="Unassembled WGS sequence"/>
</dbReference>
<protein>
    <submittedName>
        <fullName evidence="7">Benzoate 4-monooxygenase cytochrome P450</fullName>
    </submittedName>
</protein>
<accession>A0A2J6S500</accession>
<evidence type="ECO:0000256" key="1">
    <source>
        <dbReference type="ARBA" id="ARBA00001971"/>
    </source>
</evidence>
<evidence type="ECO:0000256" key="4">
    <source>
        <dbReference type="ARBA" id="ARBA00023004"/>
    </source>
</evidence>
<dbReference type="GO" id="GO:0004497">
    <property type="term" value="F:monooxygenase activity"/>
    <property type="evidence" value="ECO:0007669"/>
    <property type="project" value="UniProtKB-KW"/>
</dbReference>
<dbReference type="InterPro" id="IPR050121">
    <property type="entry name" value="Cytochrome_P450_monoxygenase"/>
</dbReference>
<proteinExistence type="inferred from homology"/>
<feature type="transmembrane region" description="Helical" evidence="6">
    <location>
        <begin position="12"/>
        <end position="28"/>
    </location>
</feature>
<evidence type="ECO:0000256" key="6">
    <source>
        <dbReference type="SAM" id="Phobius"/>
    </source>
</evidence>
<dbReference type="Pfam" id="PF00067">
    <property type="entry name" value="p450"/>
    <property type="match status" value="1"/>
</dbReference>